<evidence type="ECO:0000313" key="1">
    <source>
        <dbReference type="EMBL" id="CUG16218.1"/>
    </source>
</evidence>
<keyword evidence="2" id="KW-1185">Reference proteome</keyword>
<dbReference type="AlphaFoldDB" id="A0A0S4IZ25"/>
<organism evidence="1 2">
    <name type="scientific">Bodo saltans</name>
    <name type="common">Flagellated protozoan</name>
    <dbReference type="NCBI Taxonomy" id="75058"/>
    <lineage>
        <taxon>Eukaryota</taxon>
        <taxon>Discoba</taxon>
        <taxon>Euglenozoa</taxon>
        <taxon>Kinetoplastea</taxon>
        <taxon>Metakinetoplastina</taxon>
        <taxon>Eubodonida</taxon>
        <taxon>Bodonidae</taxon>
        <taxon>Bodo</taxon>
    </lineage>
</organism>
<sequence>MIQKFCARKFCALESIRQRATLDDKMMSALCHSQSWEEAKPATIISLLELLGELKVDPARFFPHASPSIAAIVPTISIEEGCRLKTALQTLGLPFDVRELDFEDSQTDLHSLLERSWRTMSISSCKRLTEKFPDDLTISRFVGMRCITDVRIASLEQLLFFIAISYVPLRNAVVNRLHELLPSLTLSEVLTIHNSTCGLEGIILLHKELLRKVGELSTCSEESVILLKVLTLPIGNEVKNRIRGFFEDQIRVIDLDVAVGCELFSHLGDVAESAVISQCLVDKLSARLFLSINELSCVQCCDLLEDIELVSESCNVPGAFIEKLRSHFYIQFQKETTKQSGPLPLVLLRRFALCGRTCTAVDVRALQVLQRECMSCEWRTGPQLKSTCEALRALDALENEFCAV</sequence>
<accession>A0A0S4IZ25</accession>
<proteinExistence type="predicted"/>
<evidence type="ECO:0000313" key="2">
    <source>
        <dbReference type="Proteomes" id="UP000051952"/>
    </source>
</evidence>
<dbReference type="VEuPathDB" id="TriTrypDB:BSAL_75180"/>
<dbReference type="EMBL" id="CYKH01000678">
    <property type="protein sequence ID" value="CUG16218.1"/>
    <property type="molecule type" value="Genomic_DNA"/>
</dbReference>
<dbReference type="Proteomes" id="UP000051952">
    <property type="component" value="Unassembled WGS sequence"/>
</dbReference>
<reference evidence="2" key="1">
    <citation type="submission" date="2015-09" db="EMBL/GenBank/DDBJ databases">
        <authorList>
            <consortium name="Pathogen Informatics"/>
        </authorList>
    </citation>
    <scope>NUCLEOTIDE SEQUENCE [LARGE SCALE GENOMIC DNA]</scope>
    <source>
        <strain evidence="2">Lake Konstanz</strain>
    </source>
</reference>
<name>A0A0S4IZ25_BODSA</name>
<protein>
    <submittedName>
        <fullName evidence="1">Uncharacterized protein</fullName>
    </submittedName>
</protein>
<gene>
    <name evidence="1" type="ORF">BSAL_75180</name>
</gene>